<evidence type="ECO:0000313" key="8">
    <source>
        <dbReference type="EMBL" id="MFC4098098.1"/>
    </source>
</evidence>
<feature type="compositionally biased region" description="Basic and acidic residues" evidence="5">
    <location>
        <begin position="251"/>
        <end position="260"/>
    </location>
</feature>
<dbReference type="InterPro" id="IPR001789">
    <property type="entry name" value="Sig_transdc_resp-reg_receiver"/>
</dbReference>
<comment type="caution">
    <text evidence="8">The sequence shown here is derived from an EMBL/GenBank/DDBJ whole genome shotgun (WGS) entry which is preliminary data.</text>
</comment>
<keyword evidence="2" id="KW-0238">DNA-binding</keyword>
<protein>
    <submittedName>
        <fullName evidence="8">Response regulator</fullName>
    </submittedName>
</protein>
<gene>
    <name evidence="8" type="ORF">ACFOZ8_00315</name>
</gene>
<dbReference type="InterPro" id="IPR009057">
    <property type="entry name" value="Homeodomain-like_sf"/>
</dbReference>
<dbReference type="InterPro" id="IPR020449">
    <property type="entry name" value="Tscrpt_reg_AraC-type_HTH"/>
</dbReference>
<organism evidence="8 9">
    <name type="scientific">Paenibacillus xanthanilyticus</name>
    <dbReference type="NCBI Taxonomy" id="1783531"/>
    <lineage>
        <taxon>Bacteria</taxon>
        <taxon>Bacillati</taxon>
        <taxon>Bacillota</taxon>
        <taxon>Bacilli</taxon>
        <taxon>Bacillales</taxon>
        <taxon>Paenibacillaceae</taxon>
        <taxon>Paenibacillus</taxon>
    </lineage>
</organism>
<dbReference type="InterPro" id="IPR018060">
    <property type="entry name" value="HTH_AraC"/>
</dbReference>
<evidence type="ECO:0000256" key="1">
    <source>
        <dbReference type="ARBA" id="ARBA00023015"/>
    </source>
</evidence>
<dbReference type="Gene3D" id="3.40.50.2300">
    <property type="match status" value="1"/>
</dbReference>
<dbReference type="PROSITE" id="PS50110">
    <property type="entry name" value="RESPONSE_REGULATORY"/>
    <property type="match status" value="1"/>
</dbReference>
<dbReference type="InterPro" id="IPR018062">
    <property type="entry name" value="HTH_AraC-typ_CS"/>
</dbReference>
<dbReference type="InterPro" id="IPR011006">
    <property type="entry name" value="CheY-like_superfamily"/>
</dbReference>
<evidence type="ECO:0000256" key="4">
    <source>
        <dbReference type="PROSITE-ProRule" id="PRU00169"/>
    </source>
</evidence>
<feature type="domain" description="Response regulatory" evidence="7">
    <location>
        <begin position="3"/>
        <end position="121"/>
    </location>
</feature>
<dbReference type="PRINTS" id="PR00032">
    <property type="entry name" value="HTHARAC"/>
</dbReference>
<dbReference type="Pfam" id="PF00072">
    <property type="entry name" value="Response_reg"/>
    <property type="match status" value="1"/>
</dbReference>
<evidence type="ECO:0000256" key="2">
    <source>
        <dbReference type="ARBA" id="ARBA00023125"/>
    </source>
</evidence>
<sequence>MYKLMIVEDEPLIREGLKHYFPWSELGVTQIIEAEDGAQGERLALLERPDLIITDIRMPQMDGLTMIEWLRPHLPSAAFVILTGYNDFEYAQRAIKLGNIQAYLLKPLGYEESLATVQDCLAKLKQRQAEDLLLQGAEQLKQERRREQERQIVRRLLDEPGFDPAPALLALGMPDPEDGRSRRYAAFAATAPSPPGALPVSPDVWSADAQRFIADHASRLLGTRVADKLLTYARGGKMFVLALAESEAETDAPRSTDAARSELPAGSSHATADTEAALAALNRGRDAAIYIAAGSLTATAAEARQSFAQAEQALYKRYYQYGAYLFRSASPHAPSSSETQTPLLAARDRELLQTHLLQGDAAAARKLLMKLAEGVRQLPADTPPDRWLAFLQELISALLRYAHRHGIAVEEFASGSMLTLGFADDFATAEDLFAWLADWTDRLIAASPESGGAQAGGADARIFTQIEQFVRQHLDQEVTLQMVADRFFYNPSYLSRLFKTKLNKNYLAFVAEIRIRYAQDRLKDPSLFITDVCAMCGYKSYKHFVKTFRSVAGMTPTDYRKQLGIEP</sequence>
<proteinExistence type="predicted"/>
<dbReference type="SUPFAM" id="SSF52172">
    <property type="entry name" value="CheY-like"/>
    <property type="match status" value="1"/>
</dbReference>
<evidence type="ECO:0000259" key="7">
    <source>
        <dbReference type="PROSITE" id="PS50110"/>
    </source>
</evidence>
<dbReference type="PROSITE" id="PS01124">
    <property type="entry name" value="HTH_ARAC_FAMILY_2"/>
    <property type="match status" value="1"/>
</dbReference>
<dbReference type="Proteomes" id="UP001595715">
    <property type="component" value="Unassembled WGS sequence"/>
</dbReference>
<dbReference type="Pfam" id="PF12833">
    <property type="entry name" value="HTH_18"/>
    <property type="match status" value="1"/>
</dbReference>
<feature type="domain" description="HTH araC/xylS-type" evidence="6">
    <location>
        <begin position="464"/>
        <end position="562"/>
    </location>
</feature>
<evidence type="ECO:0000256" key="5">
    <source>
        <dbReference type="SAM" id="MobiDB-lite"/>
    </source>
</evidence>
<dbReference type="RefSeq" id="WP_377716489.1">
    <property type="nucleotide sequence ID" value="NZ_JBHSAM010000001.1"/>
</dbReference>
<evidence type="ECO:0000313" key="9">
    <source>
        <dbReference type="Proteomes" id="UP001595715"/>
    </source>
</evidence>
<dbReference type="Gene3D" id="1.10.10.60">
    <property type="entry name" value="Homeodomain-like"/>
    <property type="match status" value="2"/>
</dbReference>
<feature type="modified residue" description="4-aspartylphosphate" evidence="4">
    <location>
        <position position="55"/>
    </location>
</feature>
<keyword evidence="3" id="KW-0804">Transcription</keyword>
<dbReference type="EMBL" id="JBHSAM010000001">
    <property type="protein sequence ID" value="MFC4098098.1"/>
    <property type="molecule type" value="Genomic_DNA"/>
</dbReference>
<keyword evidence="1" id="KW-0805">Transcription regulation</keyword>
<keyword evidence="9" id="KW-1185">Reference proteome</keyword>
<dbReference type="PANTHER" id="PTHR43280">
    <property type="entry name" value="ARAC-FAMILY TRANSCRIPTIONAL REGULATOR"/>
    <property type="match status" value="1"/>
</dbReference>
<name>A0ABV8JTA6_9BACL</name>
<dbReference type="PROSITE" id="PS00041">
    <property type="entry name" value="HTH_ARAC_FAMILY_1"/>
    <property type="match status" value="1"/>
</dbReference>
<dbReference type="CDD" id="cd17536">
    <property type="entry name" value="REC_YesN-like"/>
    <property type="match status" value="1"/>
</dbReference>
<evidence type="ECO:0000259" key="6">
    <source>
        <dbReference type="PROSITE" id="PS01124"/>
    </source>
</evidence>
<dbReference type="SMART" id="SM00342">
    <property type="entry name" value="HTH_ARAC"/>
    <property type="match status" value="1"/>
</dbReference>
<dbReference type="SMART" id="SM00448">
    <property type="entry name" value="REC"/>
    <property type="match status" value="1"/>
</dbReference>
<feature type="region of interest" description="Disordered" evidence="5">
    <location>
        <begin position="250"/>
        <end position="270"/>
    </location>
</feature>
<reference evidence="9" key="1">
    <citation type="journal article" date="2019" name="Int. J. Syst. Evol. Microbiol.">
        <title>The Global Catalogue of Microorganisms (GCM) 10K type strain sequencing project: providing services to taxonomists for standard genome sequencing and annotation.</title>
        <authorList>
            <consortium name="The Broad Institute Genomics Platform"/>
            <consortium name="The Broad Institute Genome Sequencing Center for Infectious Disease"/>
            <person name="Wu L."/>
            <person name="Ma J."/>
        </authorList>
    </citation>
    <scope>NUCLEOTIDE SEQUENCE [LARGE SCALE GENOMIC DNA]</scope>
    <source>
        <strain evidence="9">IBRC-M 10987</strain>
    </source>
</reference>
<accession>A0ABV8JTA6</accession>
<dbReference type="PANTHER" id="PTHR43280:SF2">
    <property type="entry name" value="HTH-TYPE TRANSCRIPTIONAL REGULATOR EXSA"/>
    <property type="match status" value="1"/>
</dbReference>
<dbReference type="SUPFAM" id="SSF46689">
    <property type="entry name" value="Homeodomain-like"/>
    <property type="match status" value="1"/>
</dbReference>
<keyword evidence="4" id="KW-0597">Phosphoprotein</keyword>
<evidence type="ECO:0000256" key="3">
    <source>
        <dbReference type="ARBA" id="ARBA00023163"/>
    </source>
</evidence>